<sequence length="180" mass="19514">MLRRRLERDYFNLFTRERSVADLTDLDLARLRESIDIAAQTREAGAHPFGALVVDASGAVVATAGNNSLPPTGDPTQHAELRAVAAAARDLGIEGMKGSTLYTSAEPCVMCSGAAYWAGIDRVVYALSEYRLLGLTGDHPENPTFSLPCREVFARGQRVIEVSGPHLEDEASVVHEGFWV</sequence>
<keyword evidence="4" id="KW-1185">Reference proteome</keyword>
<dbReference type="EMBL" id="CP064760">
    <property type="protein sequence ID" value="QPE04802.1"/>
    <property type="molecule type" value="Genomic_DNA"/>
</dbReference>
<proteinExistence type="predicted"/>
<dbReference type="InterPro" id="IPR016193">
    <property type="entry name" value="Cytidine_deaminase-like"/>
</dbReference>
<dbReference type="PROSITE" id="PS51747">
    <property type="entry name" value="CYT_DCMP_DEAMINASES_2"/>
    <property type="match status" value="1"/>
</dbReference>
<dbReference type="InterPro" id="IPR002125">
    <property type="entry name" value="CMP_dCMP_dom"/>
</dbReference>
<dbReference type="Gene3D" id="3.40.140.10">
    <property type="entry name" value="Cytidine Deaminase, domain 2"/>
    <property type="match status" value="1"/>
</dbReference>
<dbReference type="GO" id="GO:0016787">
    <property type="term" value="F:hydrolase activity"/>
    <property type="evidence" value="ECO:0007669"/>
    <property type="project" value="UniProtKB-KW"/>
</dbReference>
<dbReference type="SUPFAM" id="SSF53927">
    <property type="entry name" value="Cytidine deaminase-like"/>
    <property type="match status" value="1"/>
</dbReference>
<dbReference type="KEGG" id="msf:IT882_01245"/>
<gene>
    <name evidence="3" type="ORF">IT882_01245</name>
</gene>
<accession>A0A7S8RHV8</accession>
<dbReference type="AlphaFoldDB" id="A0A7S8RHV8"/>
<dbReference type="FunFam" id="3.40.140.10:FF:000051">
    <property type="entry name" value="Nucleoside deaminase"/>
    <property type="match status" value="1"/>
</dbReference>
<dbReference type="PANTHER" id="PTHR11079">
    <property type="entry name" value="CYTOSINE DEAMINASE FAMILY MEMBER"/>
    <property type="match status" value="1"/>
</dbReference>
<evidence type="ECO:0000256" key="1">
    <source>
        <dbReference type="ARBA" id="ARBA00022801"/>
    </source>
</evidence>
<evidence type="ECO:0000259" key="2">
    <source>
        <dbReference type="PROSITE" id="PS51747"/>
    </source>
</evidence>
<evidence type="ECO:0000313" key="3">
    <source>
        <dbReference type="EMBL" id="QPE04802.1"/>
    </source>
</evidence>
<name>A0A7S8RHV8_9MICO</name>
<protein>
    <submittedName>
        <fullName evidence="3">Nucleoside deaminase</fullName>
    </submittedName>
</protein>
<feature type="domain" description="CMP/dCMP-type deaminase" evidence="2">
    <location>
        <begin position="25"/>
        <end position="149"/>
    </location>
</feature>
<dbReference type="PANTHER" id="PTHR11079:SF149">
    <property type="entry name" value="TRNA-SPECIFIC ADENOSINE DEAMINASE 2"/>
    <property type="match status" value="1"/>
</dbReference>
<reference evidence="3 4" key="1">
    <citation type="submission" date="2020-11" db="EMBL/GenBank/DDBJ databases">
        <title>Amino acid is mineralized and recycled by bacteria in oceanic microbiome.</title>
        <authorList>
            <person name="Zheng L.Y."/>
        </authorList>
    </citation>
    <scope>NUCLEOTIDE SEQUENCE [LARGE SCALE GENOMIC DNA]</scope>
    <source>
        <strain evidence="3 4">A32-1</strain>
    </source>
</reference>
<dbReference type="Proteomes" id="UP000594480">
    <property type="component" value="Chromosome"/>
</dbReference>
<keyword evidence="1" id="KW-0378">Hydrolase</keyword>
<dbReference type="CDD" id="cd01285">
    <property type="entry name" value="nucleoside_deaminase"/>
    <property type="match status" value="1"/>
</dbReference>
<dbReference type="Pfam" id="PF00383">
    <property type="entry name" value="dCMP_cyt_deam_1"/>
    <property type="match status" value="1"/>
</dbReference>
<dbReference type="GO" id="GO:0005737">
    <property type="term" value="C:cytoplasm"/>
    <property type="evidence" value="ECO:0007669"/>
    <property type="project" value="TreeGrafter"/>
</dbReference>
<organism evidence="3 4">
    <name type="scientific">Microbacterium schleiferi</name>
    <dbReference type="NCBI Taxonomy" id="69362"/>
    <lineage>
        <taxon>Bacteria</taxon>
        <taxon>Bacillati</taxon>
        <taxon>Actinomycetota</taxon>
        <taxon>Actinomycetes</taxon>
        <taxon>Micrococcales</taxon>
        <taxon>Microbacteriaceae</taxon>
        <taxon>Microbacterium</taxon>
    </lineage>
</organism>
<evidence type="ECO:0000313" key="4">
    <source>
        <dbReference type="Proteomes" id="UP000594480"/>
    </source>
</evidence>